<evidence type="ECO:0000313" key="4">
    <source>
        <dbReference type="Proteomes" id="UP001344658"/>
    </source>
</evidence>
<sequence>MAVPETDRDLVWLRQCLQVAVGLELSTIPPYLCGWWSIHDRGSQAARLVRRVVGDEMHHLGVVCNLLVAVGARPLIQQAAMSYPGRLPGGVHPGVTVYLSGLTKPLVHDVMMAIEAPDKPLARAVNASPSIGDFYSAVLAAFHRTRPRLTATGQLAERVGSDVLTPVATLADVERAIAVVKEQGEGTASSPDDAFGDDHPAHYYAFGEIYHERRLRRVGRTWEFTGPAIPFPSARPMARVPAGGWPHPAAPVRRLLEHFDENYHAVLHHLQNAWDHGDRRALNAAVHAMRG</sequence>
<dbReference type="Pfam" id="PF12902">
    <property type="entry name" value="Ferritin-like"/>
    <property type="match status" value="1"/>
</dbReference>
<organism evidence="3 4">
    <name type="scientific">Actinacidiphila polyblastidii</name>
    <dbReference type="NCBI Taxonomy" id="3110430"/>
    <lineage>
        <taxon>Bacteria</taxon>
        <taxon>Bacillati</taxon>
        <taxon>Actinomycetota</taxon>
        <taxon>Actinomycetes</taxon>
        <taxon>Kitasatosporales</taxon>
        <taxon>Streptomycetaceae</taxon>
        <taxon>Actinacidiphila</taxon>
    </lineage>
</organism>
<feature type="modified residue" description="Phosphohistidine" evidence="1">
    <location>
        <position position="287"/>
    </location>
</feature>
<dbReference type="PANTHER" id="PTHR34400:SF4">
    <property type="entry name" value="MEMBRANE PROTEIN"/>
    <property type="match status" value="1"/>
</dbReference>
<reference evidence="3 4" key="1">
    <citation type="submission" date="2023-12" db="EMBL/GenBank/DDBJ databases">
        <title>Streptomyces sp. V4-01.</title>
        <authorList>
            <person name="Somphong A."/>
            <person name="Phongsopitanun W."/>
        </authorList>
    </citation>
    <scope>NUCLEOTIDE SEQUENCE [LARGE SCALE GENOMIC DNA]</scope>
    <source>
        <strain evidence="3 4">V4-01</strain>
    </source>
</reference>
<keyword evidence="4" id="KW-1185">Reference proteome</keyword>
<evidence type="ECO:0000313" key="3">
    <source>
        <dbReference type="EMBL" id="MEE4547021.1"/>
    </source>
</evidence>
<accession>A0ABU7PMG0</accession>
<feature type="non-terminal residue" evidence="3">
    <location>
        <position position="291"/>
    </location>
</feature>
<feature type="domain" description="HPt" evidence="2">
    <location>
        <begin position="248"/>
        <end position="291"/>
    </location>
</feature>
<dbReference type="InterPro" id="IPR026820">
    <property type="entry name" value="VioB/RebD_dom"/>
</dbReference>
<name>A0ABU7PMG0_9ACTN</name>
<keyword evidence="1" id="KW-0597">Phosphoprotein</keyword>
<dbReference type="InterPro" id="IPR012347">
    <property type="entry name" value="Ferritin-like"/>
</dbReference>
<dbReference type="InterPro" id="IPR008207">
    <property type="entry name" value="Sig_transdc_His_kin_Hpt_dom"/>
</dbReference>
<proteinExistence type="predicted"/>
<comment type="caution">
    <text evidence="3">The sequence shown here is derived from an EMBL/GenBank/DDBJ whole genome shotgun (WGS) entry which is preliminary data.</text>
</comment>
<dbReference type="PANTHER" id="PTHR34400">
    <property type="match status" value="1"/>
</dbReference>
<evidence type="ECO:0000256" key="1">
    <source>
        <dbReference type="PROSITE-ProRule" id="PRU00110"/>
    </source>
</evidence>
<dbReference type="Gene3D" id="1.20.1260.10">
    <property type="match status" value="1"/>
</dbReference>
<dbReference type="PROSITE" id="PS50894">
    <property type="entry name" value="HPT"/>
    <property type="match status" value="1"/>
</dbReference>
<dbReference type="EMBL" id="JAZEWV010000078">
    <property type="protein sequence ID" value="MEE4547021.1"/>
    <property type="molecule type" value="Genomic_DNA"/>
</dbReference>
<gene>
    <name evidence="3" type="ORF">V2S66_34290</name>
</gene>
<evidence type="ECO:0000259" key="2">
    <source>
        <dbReference type="PROSITE" id="PS50894"/>
    </source>
</evidence>
<dbReference type="Proteomes" id="UP001344658">
    <property type="component" value="Unassembled WGS sequence"/>
</dbReference>
<protein>
    <submittedName>
        <fullName evidence="3">Ferritin-like protein</fullName>
    </submittedName>
</protein>
<dbReference type="RefSeq" id="WP_330801013.1">
    <property type="nucleotide sequence ID" value="NZ_JAZEWV010000078.1"/>
</dbReference>